<organism evidence="2 3">
    <name type="scientific">Microcoleus asticus IPMA8</name>
    <dbReference type="NCBI Taxonomy" id="2563858"/>
    <lineage>
        <taxon>Bacteria</taxon>
        <taxon>Bacillati</taxon>
        <taxon>Cyanobacteriota</taxon>
        <taxon>Cyanophyceae</taxon>
        <taxon>Oscillatoriophycideae</taxon>
        <taxon>Oscillatoriales</taxon>
        <taxon>Microcoleaceae</taxon>
        <taxon>Microcoleus</taxon>
        <taxon>Microcoleus asticus</taxon>
    </lineage>
</organism>
<dbReference type="PANTHER" id="PTHR42860:SF1">
    <property type="entry name" value="VITAMIN B12-BINDING PROTEIN"/>
    <property type="match status" value="1"/>
</dbReference>
<protein>
    <submittedName>
        <fullName evidence="2">Vitamin B12-binding protein</fullName>
    </submittedName>
</protein>
<dbReference type="Pfam" id="PF01497">
    <property type="entry name" value="Peripla_BP_2"/>
    <property type="match status" value="1"/>
</dbReference>
<evidence type="ECO:0000259" key="1">
    <source>
        <dbReference type="PROSITE" id="PS50983"/>
    </source>
</evidence>
<sequence length="311" mass="34438">MNQPRIVSLIPSATEIVAVLGLTYAIVGRSHECDYPPEIQNLPVCTQPKFNPEGTSSEIHNRVTELLQNALSVYKVEIDTLEKLQPTHIITQAQCEVCACSLTEVEQAVSTLVNSKPEIISLQPNLLAEIWTDIQRVADALGVDGKSAIDLLQSRIDAITSKTQASSIITTKERLPKVACIEWIEPLMAAGNWIPELVAMAGGNSLFGIVGEHSPWLKWELLVEANPDVIIFMPCGFDLNRTRSEAMQITKYAEWANLPAVKTGKVYITDGNSYFNRPGPRLVDSLEILAEILHPEIFDFGYRGKGWQPFL</sequence>
<accession>A0ABX2D6C1</accession>
<evidence type="ECO:0000313" key="3">
    <source>
        <dbReference type="Proteomes" id="UP000702425"/>
    </source>
</evidence>
<proteinExistence type="predicted"/>
<dbReference type="InterPro" id="IPR051030">
    <property type="entry name" value="Vitamin_B12-ABC_binding"/>
</dbReference>
<dbReference type="PANTHER" id="PTHR42860">
    <property type="entry name" value="VITAMIN B12-BINDING PROTEIN"/>
    <property type="match status" value="1"/>
</dbReference>
<feature type="domain" description="Fe/B12 periplasmic-binding" evidence="1">
    <location>
        <begin position="5"/>
        <end position="297"/>
    </location>
</feature>
<comment type="caution">
    <text evidence="2">The sequence shown here is derived from an EMBL/GenBank/DDBJ whole genome shotgun (WGS) entry which is preliminary data.</text>
</comment>
<dbReference type="SUPFAM" id="SSF53807">
    <property type="entry name" value="Helical backbone' metal receptor"/>
    <property type="match status" value="1"/>
</dbReference>
<dbReference type="CDD" id="cd01144">
    <property type="entry name" value="BtuF"/>
    <property type="match status" value="1"/>
</dbReference>
<dbReference type="PROSITE" id="PS50983">
    <property type="entry name" value="FE_B12_PBP"/>
    <property type="match status" value="1"/>
</dbReference>
<dbReference type="RefSeq" id="WP_172192615.1">
    <property type="nucleotide sequence ID" value="NZ_CAWPPK010000088.1"/>
</dbReference>
<keyword evidence="3" id="KW-1185">Reference proteome</keyword>
<dbReference type="Gene3D" id="3.40.50.1980">
    <property type="entry name" value="Nitrogenase molybdenum iron protein domain"/>
    <property type="match status" value="2"/>
</dbReference>
<dbReference type="InterPro" id="IPR002491">
    <property type="entry name" value="ABC_transptr_periplasmic_BD"/>
</dbReference>
<evidence type="ECO:0000313" key="2">
    <source>
        <dbReference type="EMBL" id="NQE38093.1"/>
    </source>
</evidence>
<dbReference type="EMBL" id="SRRZ01000178">
    <property type="protein sequence ID" value="NQE38093.1"/>
    <property type="molecule type" value="Genomic_DNA"/>
</dbReference>
<name>A0ABX2D6C1_9CYAN</name>
<gene>
    <name evidence="2" type="primary">btuF</name>
    <name evidence="2" type="ORF">E5S67_05877</name>
</gene>
<dbReference type="Proteomes" id="UP000702425">
    <property type="component" value="Unassembled WGS sequence"/>
</dbReference>
<reference evidence="2 3" key="1">
    <citation type="journal article" date="2020" name="Sci. Rep.">
        <title>A novel cyanobacterial geosmin producer, revising GeoA distribution and dispersion patterns in Bacteria.</title>
        <authorList>
            <person name="Churro C."/>
            <person name="Semedo-Aguiar A.P."/>
            <person name="Silva A.D."/>
            <person name="Pereira-Leal J.B."/>
            <person name="Leite R.B."/>
        </authorList>
    </citation>
    <scope>NUCLEOTIDE SEQUENCE [LARGE SCALE GENOMIC DNA]</scope>
    <source>
        <strain evidence="2 3">IPMA8</strain>
    </source>
</reference>